<evidence type="ECO:0000313" key="2">
    <source>
        <dbReference type="Proteomes" id="UP001239111"/>
    </source>
</evidence>
<reference evidence="1" key="1">
    <citation type="submission" date="2023-04" db="EMBL/GenBank/DDBJ databases">
        <title>A chromosome-level genome assembly of the parasitoid wasp Eretmocerus hayati.</title>
        <authorList>
            <person name="Zhong Y."/>
            <person name="Liu S."/>
            <person name="Liu Y."/>
        </authorList>
    </citation>
    <scope>NUCLEOTIDE SEQUENCE</scope>
    <source>
        <strain evidence="1">ZJU_SS_LIU_2023</strain>
    </source>
</reference>
<dbReference type="EMBL" id="CM056742">
    <property type="protein sequence ID" value="KAJ8675274.1"/>
    <property type="molecule type" value="Genomic_DNA"/>
</dbReference>
<protein>
    <submittedName>
        <fullName evidence="1">Uncharacterized protein</fullName>
    </submittedName>
</protein>
<evidence type="ECO:0000313" key="1">
    <source>
        <dbReference type="EMBL" id="KAJ8675274.1"/>
    </source>
</evidence>
<organism evidence="1 2">
    <name type="scientific">Eretmocerus hayati</name>
    <dbReference type="NCBI Taxonomy" id="131215"/>
    <lineage>
        <taxon>Eukaryota</taxon>
        <taxon>Metazoa</taxon>
        <taxon>Ecdysozoa</taxon>
        <taxon>Arthropoda</taxon>
        <taxon>Hexapoda</taxon>
        <taxon>Insecta</taxon>
        <taxon>Pterygota</taxon>
        <taxon>Neoptera</taxon>
        <taxon>Endopterygota</taxon>
        <taxon>Hymenoptera</taxon>
        <taxon>Apocrita</taxon>
        <taxon>Proctotrupomorpha</taxon>
        <taxon>Chalcidoidea</taxon>
        <taxon>Aphelinidae</taxon>
        <taxon>Aphelininae</taxon>
        <taxon>Eretmocerus</taxon>
    </lineage>
</organism>
<gene>
    <name evidence="1" type="ORF">QAD02_011060</name>
</gene>
<comment type="caution">
    <text evidence="1">The sequence shown here is derived from an EMBL/GenBank/DDBJ whole genome shotgun (WGS) entry which is preliminary data.</text>
</comment>
<sequence>MTDVENMLMTAAQSSASMSPSSQGSSPGGQMNPGTSNGSSTSNGNVIVAPGGSSPPEWYASYGHPGHHHFHNAAASHHHHQQYLEQHDPLLEWSGDEVNGDIGAGEPSPPITVSGSEMSNPGTPASPSATNVTAQTLLNNNSISVTNNNGNSAGVPRSSNGSGGVVHGVPLQSPENGNSVGIMSGCGAGGHGGVAHHMRPSANRSPYEWIKKSSFPTQPNPGKTRTKDKYRVVYTEHQRLELEKEFYSSKYITIRRKAELAASLALSERQVKIWFQNRRAKERKQCKKRGELIVERDVKPILDAHGVAHPPPPPVGSMAGLTLGSMGMSDIAIVMNFLLECDEKLDVEQSDDY</sequence>
<name>A0ACC2NYB1_9HYME</name>
<proteinExistence type="predicted"/>
<dbReference type="Proteomes" id="UP001239111">
    <property type="component" value="Chromosome 2"/>
</dbReference>
<keyword evidence="2" id="KW-1185">Reference proteome</keyword>
<accession>A0ACC2NYB1</accession>